<reference evidence="2" key="1">
    <citation type="submission" date="2023-06" db="EMBL/GenBank/DDBJ databases">
        <title>Genome-scale phylogeny and comparative genomics of the fungal order Sordariales.</title>
        <authorList>
            <consortium name="Lawrence Berkeley National Laboratory"/>
            <person name="Hensen N."/>
            <person name="Bonometti L."/>
            <person name="Westerberg I."/>
            <person name="Brannstrom I.O."/>
            <person name="Guillou S."/>
            <person name="Cros-Aarteil S."/>
            <person name="Calhoun S."/>
            <person name="Haridas S."/>
            <person name="Kuo A."/>
            <person name="Mondo S."/>
            <person name="Pangilinan J."/>
            <person name="Riley R."/>
            <person name="Labutti K."/>
            <person name="Andreopoulos B."/>
            <person name="Lipzen A."/>
            <person name="Chen C."/>
            <person name="Yanf M."/>
            <person name="Daum C."/>
            <person name="Ng V."/>
            <person name="Clum A."/>
            <person name="Steindorff A."/>
            <person name="Ohm R."/>
            <person name="Martin F."/>
            <person name="Silar P."/>
            <person name="Natvig D."/>
            <person name="Lalanne C."/>
            <person name="Gautier V."/>
            <person name="Ament-Velasquez S.L."/>
            <person name="Kruys A."/>
            <person name="Hutchinson M.I."/>
            <person name="Powell A.J."/>
            <person name="Barry K."/>
            <person name="Miller A.N."/>
            <person name="Grigoriev I.V."/>
            <person name="Debuchy R."/>
            <person name="Gladieux P."/>
            <person name="Thoren M.H."/>
            <person name="Johannesson H."/>
        </authorList>
    </citation>
    <scope>NUCLEOTIDE SEQUENCE</scope>
    <source>
        <strain evidence="2">CBS 606.72</strain>
    </source>
</reference>
<comment type="caution">
    <text evidence="2">The sequence shown here is derived from an EMBL/GenBank/DDBJ whole genome shotgun (WGS) entry which is preliminary data.</text>
</comment>
<evidence type="ECO:0000313" key="2">
    <source>
        <dbReference type="EMBL" id="KAK0624290.1"/>
    </source>
</evidence>
<organism evidence="2 3">
    <name type="scientific">Immersiella caudata</name>
    <dbReference type="NCBI Taxonomy" id="314043"/>
    <lineage>
        <taxon>Eukaryota</taxon>
        <taxon>Fungi</taxon>
        <taxon>Dikarya</taxon>
        <taxon>Ascomycota</taxon>
        <taxon>Pezizomycotina</taxon>
        <taxon>Sordariomycetes</taxon>
        <taxon>Sordariomycetidae</taxon>
        <taxon>Sordariales</taxon>
        <taxon>Lasiosphaeriaceae</taxon>
        <taxon>Immersiella</taxon>
    </lineage>
</organism>
<accession>A0AA40C429</accession>
<feature type="compositionally biased region" description="Polar residues" evidence="1">
    <location>
        <begin position="73"/>
        <end position="82"/>
    </location>
</feature>
<dbReference type="EMBL" id="JAULSU010000003">
    <property type="protein sequence ID" value="KAK0624290.1"/>
    <property type="molecule type" value="Genomic_DNA"/>
</dbReference>
<gene>
    <name evidence="2" type="ORF">B0T14DRAFT_194816</name>
</gene>
<evidence type="ECO:0000313" key="3">
    <source>
        <dbReference type="Proteomes" id="UP001175000"/>
    </source>
</evidence>
<dbReference type="AlphaFoldDB" id="A0AA40C429"/>
<evidence type="ECO:0000256" key="1">
    <source>
        <dbReference type="SAM" id="MobiDB-lite"/>
    </source>
</evidence>
<feature type="compositionally biased region" description="Basic and acidic residues" evidence="1">
    <location>
        <begin position="131"/>
        <end position="141"/>
    </location>
</feature>
<proteinExistence type="predicted"/>
<sequence length="316" mass="34894">MMSGRCKVSDGVGLDTPEETRNAIMRQVMREVLGLIHFQSTTLLNILGAEVEPEYEWIPPHLEAGLILPVRTPQQASPSEETTPLEASPAASEAEPTQAATPKQAADTEAGDDPAPTTNAATRGQSASEASKGEVDAEKSGDSPTETDSEFPTQAIDLENETSTMTAEWDVETDQETLPKTAERATTLTASMEARAWARQCAPEPRYAKLTPAQREEELERLNKIIADYRGMNQRAAALGAYQHRIVLLCSPLSRFVGTYCEKWSLKYGACLFPSAAWGLTVPLRRQCRLWSRNSWVELCRVWDVGFAMQVLHREI</sequence>
<dbReference type="Proteomes" id="UP001175000">
    <property type="component" value="Unassembled WGS sequence"/>
</dbReference>
<feature type="compositionally biased region" description="Polar residues" evidence="1">
    <location>
        <begin position="116"/>
        <end position="129"/>
    </location>
</feature>
<feature type="region of interest" description="Disordered" evidence="1">
    <location>
        <begin position="73"/>
        <end position="161"/>
    </location>
</feature>
<name>A0AA40C429_9PEZI</name>
<feature type="compositionally biased region" description="Low complexity" evidence="1">
    <location>
        <begin position="84"/>
        <end position="102"/>
    </location>
</feature>
<keyword evidence="3" id="KW-1185">Reference proteome</keyword>
<feature type="compositionally biased region" description="Polar residues" evidence="1">
    <location>
        <begin position="142"/>
        <end position="152"/>
    </location>
</feature>
<protein>
    <submittedName>
        <fullName evidence="2">Uncharacterized protein</fullName>
    </submittedName>
</protein>